<sequence>MLDVVAGLVPGPSAGRVARAAVREAVGRGARVRFVQVLEPGTDEKERDAGGELTFAAALKALRESSRVPVSFEIAVGEAGPVLVQRSRGAGLLVVGSDDPHEMSALAVYCLEHASCDVLTARPSTPRPVTS</sequence>
<dbReference type="Pfam" id="PF00582">
    <property type="entry name" value="Usp"/>
    <property type="match status" value="1"/>
</dbReference>
<feature type="domain" description="UspA" evidence="1">
    <location>
        <begin position="11"/>
        <end position="121"/>
    </location>
</feature>
<dbReference type="SUPFAM" id="SSF52402">
    <property type="entry name" value="Adenine nucleotide alpha hydrolases-like"/>
    <property type="match status" value="1"/>
</dbReference>
<evidence type="ECO:0000259" key="1">
    <source>
        <dbReference type="Pfam" id="PF00582"/>
    </source>
</evidence>
<evidence type="ECO:0000313" key="3">
    <source>
        <dbReference type="Proteomes" id="UP001157126"/>
    </source>
</evidence>
<dbReference type="InterPro" id="IPR006016">
    <property type="entry name" value="UspA"/>
</dbReference>
<dbReference type="Proteomes" id="UP001157126">
    <property type="component" value="Unassembled WGS sequence"/>
</dbReference>
<accession>A0ABQ6IQM8</accession>
<reference evidence="3" key="1">
    <citation type="journal article" date="2019" name="Int. J. Syst. Evol. Microbiol.">
        <title>The Global Catalogue of Microorganisms (GCM) 10K type strain sequencing project: providing services to taxonomists for standard genome sequencing and annotation.</title>
        <authorList>
            <consortium name="The Broad Institute Genomics Platform"/>
            <consortium name="The Broad Institute Genome Sequencing Center for Infectious Disease"/>
            <person name="Wu L."/>
            <person name="Ma J."/>
        </authorList>
    </citation>
    <scope>NUCLEOTIDE SEQUENCE [LARGE SCALE GENOMIC DNA]</scope>
    <source>
        <strain evidence="3">NBRC 113072</strain>
    </source>
</reference>
<keyword evidence="3" id="KW-1185">Reference proteome</keyword>
<evidence type="ECO:0000313" key="2">
    <source>
        <dbReference type="EMBL" id="GMA39391.1"/>
    </source>
</evidence>
<name>A0ABQ6IQM8_9MICO</name>
<dbReference type="EMBL" id="BSUO01000001">
    <property type="protein sequence ID" value="GMA39391.1"/>
    <property type="molecule type" value="Genomic_DNA"/>
</dbReference>
<organism evidence="2 3">
    <name type="scientific">Mobilicoccus caccae</name>
    <dbReference type="NCBI Taxonomy" id="1859295"/>
    <lineage>
        <taxon>Bacteria</taxon>
        <taxon>Bacillati</taxon>
        <taxon>Actinomycetota</taxon>
        <taxon>Actinomycetes</taxon>
        <taxon>Micrococcales</taxon>
        <taxon>Dermatophilaceae</taxon>
        <taxon>Mobilicoccus</taxon>
    </lineage>
</organism>
<proteinExistence type="predicted"/>
<protein>
    <recommendedName>
        <fullName evidence="1">UspA domain-containing protein</fullName>
    </recommendedName>
</protein>
<dbReference type="Gene3D" id="3.40.50.12370">
    <property type="match status" value="1"/>
</dbReference>
<comment type="caution">
    <text evidence="2">The sequence shown here is derived from an EMBL/GenBank/DDBJ whole genome shotgun (WGS) entry which is preliminary data.</text>
</comment>
<gene>
    <name evidence="2" type="ORF">GCM10025883_14360</name>
</gene>